<dbReference type="AlphaFoldDB" id="A0A4Q2M7E3"/>
<dbReference type="Pfam" id="PF00590">
    <property type="entry name" value="TP_methylase"/>
    <property type="match status" value="1"/>
</dbReference>
<dbReference type="InterPro" id="IPR050161">
    <property type="entry name" value="Siro_Cobalamin_biosynth"/>
</dbReference>
<keyword evidence="10" id="KW-1185">Reference proteome</keyword>
<protein>
    <recommendedName>
        <fullName evidence="1">uroporphyrinogen-III C-methyltransferase</fullName>
        <ecNumber evidence="1">2.1.1.107</ecNumber>
    </recommendedName>
</protein>
<dbReference type="GO" id="GO:0032259">
    <property type="term" value="P:methylation"/>
    <property type="evidence" value="ECO:0007669"/>
    <property type="project" value="UniProtKB-KW"/>
</dbReference>
<dbReference type="SUPFAM" id="SSF53790">
    <property type="entry name" value="Tetrapyrrole methylase"/>
    <property type="match status" value="1"/>
</dbReference>
<gene>
    <name evidence="9" type="primary">cobA</name>
    <name evidence="8" type="ORF">BJ972_001085</name>
    <name evidence="9" type="ORF">ESP50_04765</name>
</gene>
<dbReference type="InterPro" id="IPR012409">
    <property type="entry name" value="Sirohaem_synth"/>
</dbReference>
<evidence type="ECO:0000313" key="9">
    <source>
        <dbReference type="EMBL" id="RXZ87237.1"/>
    </source>
</evidence>
<dbReference type="NCBIfam" id="NF004790">
    <property type="entry name" value="PRK06136.1"/>
    <property type="match status" value="1"/>
</dbReference>
<dbReference type="InterPro" id="IPR035996">
    <property type="entry name" value="4pyrrol_Methylase_sf"/>
</dbReference>
<keyword evidence="8" id="KW-0560">Oxidoreductase</keyword>
<dbReference type="EC" id="2.1.1.107" evidence="1"/>
<dbReference type="GO" id="GO:0019354">
    <property type="term" value="P:siroheme biosynthetic process"/>
    <property type="evidence" value="ECO:0007669"/>
    <property type="project" value="InterPro"/>
</dbReference>
<name>A0A4Q2M7E3_9MICO</name>
<keyword evidence="4" id="KW-0949">S-adenosyl-L-methionine</keyword>
<dbReference type="InterPro" id="IPR006366">
    <property type="entry name" value="CobA/CysG_C"/>
</dbReference>
<evidence type="ECO:0000256" key="3">
    <source>
        <dbReference type="ARBA" id="ARBA00022679"/>
    </source>
</evidence>
<keyword evidence="3 9" id="KW-0808">Transferase</keyword>
<feature type="domain" description="Tetrapyrrole methylase" evidence="7">
    <location>
        <begin position="164"/>
        <end position="372"/>
    </location>
</feature>
<dbReference type="InterPro" id="IPR014777">
    <property type="entry name" value="4pyrrole_Mease_sub1"/>
</dbReference>
<keyword evidence="2 9" id="KW-0489">Methyltransferase</keyword>
<evidence type="ECO:0000256" key="2">
    <source>
        <dbReference type="ARBA" id="ARBA00022603"/>
    </source>
</evidence>
<reference evidence="8 11" key="2">
    <citation type="submission" date="2020-07" db="EMBL/GenBank/DDBJ databases">
        <title>Sequencing the genomes of 1000 actinobacteria strains.</title>
        <authorList>
            <person name="Klenk H.-P."/>
        </authorList>
    </citation>
    <scope>NUCLEOTIDE SEQUENCE [LARGE SCALE GENOMIC DNA]</scope>
    <source>
        <strain evidence="8 11">DSM 23870</strain>
    </source>
</reference>
<dbReference type="Gene3D" id="3.40.50.720">
    <property type="entry name" value="NAD(P)-binding Rossmann-like Domain"/>
    <property type="match status" value="1"/>
</dbReference>
<dbReference type="InterPro" id="IPR000878">
    <property type="entry name" value="4pyrrol_Mease"/>
</dbReference>
<sequence>MTTLLGLDVGGRLVVFAGGGSVTERRVARFAAEGAVIRIVAPELTPTLSSLAESGEIEWRDRAVRQSDLEGAWFVHSATGDARTDRAVADWAAAARIFCVNASRGDHGSARMTAESRAGDLVVGVASNHGADPRRARTASAMLAETLAEGRMPARRQRRGAPGRVVLVGGGPGAADLLTIRGRRALAEADVVVADRLGPRSVLGELDPEVEIIDVGKTPGHHVVPQDEINRIIVEHALAGKVVVRLKGGDPFVFGRGGEEVAACIAAGVPVDVVPGISSAISVPAAAGIPVTHRGTSTAMHLVNGHDAPNAATLASLRDDSTTSVLLMGVERLPGFVAAALADGAPADRPAAIVENGSTDAQRTTRATLGTLVRAARDNGVRSPAVIIVGDVAAAGLLTSSAVREDARTG</sequence>
<dbReference type="Pfam" id="PF13241">
    <property type="entry name" value="NAD_binding_7"/>
    <property type="match status" value="1"/>
</dbReference>
<organism evidence="9 10">
    <name type="scientific">Agromyces atrinae</name>
    <dbReference type="NCBI Taxonomy" id="592376"/>
    <lineage>
        <taxon>Bacteria</taxon>
        <taxon>Bacillati</taxon>
        <taxon>Actinomycetota</taxon>
        <taxon>Actinomycetes</taxon>
        <taxon>Micrococcales</taxon>
        <taxon>Microbacteriaceae</taxon>
        <taxon>Agromyces</taxon>
    </lineage>
</organism>
<evidence type="ECO:0000256" key="5">
    <source>
        <dbReference type="ARBA" id="ARBA00023244"/>
    </source>
</evidence>
<evidence type="ECO:0000256" key="4">
    <source>
        <dbReference type="ARBA" id="ARBA00022691"/>
    </source>
</evidence>
<evidence type="ECO:0000256" key="1">
    <source>
        <dbReference type="ARBA" id="ARBA00012162"/>
    </source>
</evidence>
<dbReference type="GO" id="GO:0004851">
    <property type="term" value="F:uroporphyrin-III C-methyltransferase activity"/>
    <property type="evidence" value="ECO:0007669"/>
    <property type="project" value="UniProtKB-EC"/>
</dbReference>
<dbReference type="FunFam" id="3.40.1010.10:FF:000001">
    <property type="entry name" value="Siroheme synthase"/>
    <property type="match status" value="1"/>
</dbReference>
<feature type="active site" description="Proton acceptor" evidence="6">
    <location>
        <position position="195"/>
    </location>
</feature>
<dbReference type="SUPFAM" id="SSF51735">
    <property type="entry name" value="NAD(P)-binding Rossmann-fold domains"/>
    <property type="match status" value="1"/>
</dbReference>
<dbReference type="InterPro" id="IPR014776">
    <property type="entry name" value="4pyrrole_Mease_sub2"/>
</dbReference>
<reference evidence="9 10" key="1">
    <citation type="submission" date="2019-01" db="EMBL/GenBank/DDBJ databases">
        <title>Agromyces.</title>
        <authorList>
            <person name="Li J."/>
        </authorList>
    </citation>
    <scope>NUCLEOTIDE SEQUENCE [LARGE SCALE GENOMIC DNA]</scope>
    <source>
        <strain evidence="9 10">DSM 23870</strain>
    </source>
</reference>
<dbReference type="OrthoDB" id="9815856at2"/>
<keyword evidence="5" id="KW-0627">Porphyrin biosynthesis</keyword>
<comment type="caution">
    <text evidence="9">The sequence shown here is derived from an EMBL/GenBank/DDBJ whole genome shotgun (WGS) entry which is preliminary data.</text>
</comment>
<dbReference type="InterPro" id="IPR036291">
    <property type="entry name" value="NAD(P)-bd_dom_sf"/>
</dbReference>
<evidence type="ECO:0000313" key="8">
    <source>
        <dbReference type="EMBL" id="NYD66566.1"/>
    </source>
</evidence>
<dbReference type="GO" id="GO:0051287">
    <property type="term" value="F:NAD binding"/>
    <property type="evidence" value="ECO:0007669"/>
    <property type="project" value="InterPro"/>
</dbReference>
<accession>A0A4Q2M7E3</accession>
<dbReference type="EMBL" id="SDPM01000002">
    <property type="protein sequence ID" value="RXZ87237.1"/>
    <property type="molecule type" value="Genomic_DNA"/>
</dbReference>
<dbReference type="GO" id="GO:0051266">
    <property type="term" value="F:sirohydrochlorin ferrochelatase activity"/>
    <property type="evidence" value="ECO:0007669"/>
    <property type="project" value="InterPro"/>
</dbReference>
<dbReference type="NCBIfam" id="TIGR01469">
    <property type="entry name" value="cobA_cysG_Cterm"/>
    <property type="match status" value="1"/>
</dbReference>
<evidence type="ECO:0000313" key="10">
    <source>
        <dbReference type="Proteomes" id="UP000292686"/>
    </source>
</evidence>
<dbReference type="PIRSF" id="PIRSF036426">
    <property type="entry name" value="Sirohaem_synth"/>
    <property type="match status" value="1"/>
</dbReference>
<dbReference type="Proteomes" id="UP000581087">
    <property type="component" value="Unassembled WGS sequence"/>
</dbReference>
<evidence type="ECO:0000313" key="11">
    <source>
        <dbReference type="Proteomes" id="UP000581087"/>
    </source>
</evidence>
<feature type="active site" description="Proton donor" evidence="6">
    <location>
        <position position="217"/>
    </location>
</feature>
<keyword evidence="8" id="KW-0456">Lyase</keyword>
<dbReference type="EMBL" id="JACCBI010000001">
    <property type="protein sequence ID" value="NYD66566.1"/>
    <property type="molecule type" value="Genomic_DNA"/>
</dbReference>
<evidence type="ECO:0000256" key="6">
    <source>
        <dbReference type="PIRSR" id="PIRSR036426-1"/>
    </source>
</evidence>
<dbReference type="Gene3D" id="3.40.1010.10">
    <property type="entry name" value="Cobalt-precorrin-4 Transmethylase, Domain 1"/>
    <property type="match status" value="1"/>
</dbReference>
<dbReference type="PANTHER" id="PTHR45790">
    <property type="entry name" value="SIROHEME SYNTHASE-RELATED"/>
    <property type="match status" value="1"/>
</dbReference>
<dbReference type="GO" id="GO:0043115">
    <property type="term" value="F:precorrin-2 dehydrogenase activity"/>
    <property type="evidence" value="ECO:0007669"/>
    <property type="project" value="InterPro"/>
</dbReference>
<dbReference type="PANTHER" id="PTHR45790:SF3">
    <property type="entry name" value="S-ADENOSYL-L-METHIONINE-DEPENDENT UROPORPHYRINOGEN III METHYLTRANSFERASE, CHLOROPLASTIC"/>
    <property type="match status" value="1"/>
</dbReference>
<dbReference type="RefSeq" id="WP_129172812.1">
    <property type="nucleotide sequence ID" value="NZ_JACCBI010000001.1"/>
</dbReference>
<dbReference type="GO" id="GO:0009236">
    <property type="term" value="P:cobalamin biosynthetic process"/>
    <property type="evidence" value="ECO:0007669"/>
    <property type="project" value="InterPro"/>
</dbReference>
<dbReference type="Proteomes" id="UP000292686">
    <property type="component" value="Unassembled WGS sequence"/>
</dbReference>
<proteinExistence type="predicted"/>
<dbReference type="Gene3D" id="3.30.950.10">
    <property type="entry name" value="Methyltransferase, Cobalt-precorrin-4 Transmethylase, Domain 2"/>
    <property type="match status" value="1"/>
</dbReference>
<evidence type="ECO:0000259" key="7">
    <source>
        <dbReference type="Pfam" id="PF00590"/>
    </source>
</evidence>
<dbReference type="CDD" id="cd11642">
    <property type="entry name" value="SUMT"/>
    <property type="match status" value="1"/>
</dbReference>